<keyword evidence="2" id="KW-0808">Transferase</keyword>
<dbReference type="EMBL" id="PVTF01000003">
    <property type="protein sequence ID" value="PRY43906.1"/>
    <property type="molecule type" value="Genomic_DNA"/>
</dbReference>
<dbReference type="Gene3D" id="3.90.1200.10">
    <property type="match status" value="1"/>
</dbReference>
<sequence length="288" mass="31405">MHESESVRAMAAATHVATSLGLPVDDVVVLHDSNKLTARLLPCDVVARVAPAAHRVAQFEIDVVRRLAGSPVVPVEPRVEARVHAHDGFEITFWTYREPVPPHEVPPADYASALERLHAGMRGLDIPVSHFTDRVEHARRLVADHSLTPALTGADRTLLADALRDLGQAIVARGAAEQVLHGEPHPGNLLATSDGPLFVDFETCCRGPVEFDLAHAPDEVAQHYPDLDQALLRTCRLLVLTIITTWRWDRDDQLPNGRARGLQGLADLRTALTDPTVLPAVTRPPQPA</sequence>
<dbReference type="GO" id="GO:0016301">
    <property type="term" value="F:kinase activity"/>
    <property type="evidence" value="ECO:0007669"/>
    <property type="project" value="UniProtKB-KW"/>
</dbReference>
<comment type="caution">
    <text evidence="2">The sequence shown here is derived from an EMBL/GenBank/DDBJ whole genome shotgun (WGS) entry which is preliminary data.</text>
</comment>
<reference evidence="2 3" key="1">
    <citation type="submission" date="2018-03" db="EMBL/GenBank/DDBJ databases">
        <title>Genomic Encyclopedia of Archaeal and Bacterial Type Strains, Phase II (KMG-II): from individual species to whole genera.</title>
        <authorList>
            <person name="Goeker M."/>
        </authorList>
    </citation>
    <scope>NUCLEOTIDE SEQUENCE [LARGE SCALE GENOMIC DNA]</scope>
    <source>
        <strain evidence="2 3">DSM 44720</strain>
    </source>
</reference>
<feature type="domain" description="Aminoglycoside phosphotransferase" evidence="1">
    <location>
        <begin position="44"/>
        <end position="217"/>
    </location>
</feature>
<evidence type="ECO:0000259" key="1">
    <source>
        <dbReference type="Pfam" id="PF01636"/>
    </source>
</evidence>
<name>A0A2T0TE09_9PSEU</name>
<keyword evidence="2" id="KW-0418">Kinase</keyword>
<evidence type="ECO:0000313" key="3">
    <source>
        <dbReference type="Proteomes" id="UP000239494"/>
    </source>
</evidence>
<dbReference type="InterPro" id="IPR002575">
    <property type="entry name" value="Aminoglycoside_PTrfase"/>
</dbReference>
<accession>A0A2T0TE09</accession>
<protein>
    <submittedName>
        <fullName evidence="2">Thiamine kinase-like enzyme</fullName>
    </submittedName>
</protein>
<organism evidence="2 3">
    <name type="scientific">Umezawaea tangerina</name>
    <dbReference type="NCBI Taxonomy" id="84725"/>
    <lineage>
        <taxon>Bacteria</taxon>
        <taxon>Bacillati</taxon>
        <taxon>Actinomycetota</taxon>
        <taxon>Actinomycetes</taxon>
        <taxon>Pseudonocardiales</taxon>
        <taxon>Pseudonocardiaceae</taxon>
        <taxon>Umezawaea</taxon>
    </lineage>
</organism>
<proteinExistence type="predicted"/>
<dbReference type="RefSeq" id="WP_106187410.1">
    <property type="nucleotide sequence ID" value="NZ_PVTF01000003.1"/>
</dbReference>
<dbReference type="InterPro" id="IPR011009">
    <property type="entry name" value="Kinase-like_dom_sf"/>
</dbReference>
<dbReference type="Proteomes" id="UP000239494">
    <property type="component" value="Unassembled WGS sequence"/>
</dbReference>
<evidence type="ECO:0000313" key="2">
    <source>
        <dbReference type="EMBL" id="PRY43906.1"/>
    </source>
</evidence>
<dbReference type="AlphaFoldDB" id="A0A2T0TE09"/>
<gene>
    <name evidence="2" type="ORF">CLV43_103655</name>
</gene>
<dbReference type="SUPFAM" id="SSF56112">
    <property type="entry name" value="Protein kinase-like (PK-like)"/>
    <property type="match status" value="1"/>
</dbReference>
<keyword evidence="3" id="KW-1185">Reference proteome</keyword>
<dbReference type="Pfam" id="PF01636">
    <property type="entry name" value="APH"/>
    <property type="match status" value="1"/>
</dbReference>
<dbReference type="OrthoDB" id="115252at2"/>